<dbReference type="InterPro" id="IPR055520">
    <property type="entry name" value="DUF7094"/>
</dbReference>
<evidence type="ECO:0000313" key="7">
    <source>
        <dbReference type="Proteomes" id="UP000252985"/>
    </source>
</evidence>
<sequence>MRALPVIAVALLLLCSAVVGATGGLAGSPTNGAAGTAPLGGTGTAPALEPSTHVAQTGDASLQQINVLDVPPRSVERWGIEQQYVDLGPALGLSANATTDHLQTRAMVERVESANTTAERRERLETALQDLEARVDDLDERQTTAVAAYGRGEASARELLVTLVRVSIAAEELNDRRNRIEELAADTRGFDVDRGRLASIGNQLSAFRGPVRAHAAAVLRGEADPHRFYLATGPRSVTVSTVLDDTYLREAYRGDLRNGAGDAIELEVALDIVAASYPVIWNTTREQTQVFGGGETYPVRIGHSRGDLTAFVDSDARVVYAEHQRRPLASMVADQRAEGTGDGVRLVVNQTYPGGPAQVRVVDSVTGDPIDATVSLAIETGDATRLGTTGDDGVLWTLSPYRRYTVTVEAQGESAEAVVEPGAPPRVDREPRADDNATPTPTPPLVADSADADVYHR</sequence>
<dbReference type="Proteomes" id="UP000252985">
    <property type="component" value="Chromosome"/>
</dbReference>
<organism evidence="6 7">
    <name type="scientific">Haloplanus rubicundus</name>
    <dbReference type="NCBI Taxonomy" id="1547898"/>
    <lineage>
        <taxon>Archaea</taxon>
        <taxon>Methanobacteriati</taxon>
        <taxon>Methanobacteriota</taxon>
        <taxon>Stenosarchaea group</taxon>
        <taxon>Halobacteria</taxon>
        <taxon>Halobacteriales</taxon>
        <taxon>Haloferacaceae</taxon>
        <taxon>Haloplanus</taxon>
    </lineage>
</organism>
<dbReference type="Pfam" id="PF23379">
    <property type="entry name" value="DUF7096"/>
    <property type="match status" value="1"/>
</dbReference>
<dbReference type="Pfam" id="PF23375">
    <property type="entry name" value="DUF7094"/>
    <property type="match status" value="1"/>
</dbReference>
<feature type="domain" description="DUF7096" evidence="5">
    <location>
        <begin position="1"/>
        <end position="223"/>
    </location>
</feature>
<evidence type="ECO:0000256" key="1">
    <source>
        <dbReference type="SAM" id="Coils"/>
    </source>
</evidence>
<name>A0A345EAR5_9EURY</name>
<evidence type="ECO:0000313" key="6">
    <source>
        <dbReference type="EMBL" id="AXG09287.1"/>
    </source>
</evidence>
<feature type="compositionally biased region" description="Basic and acidic residues" evidence="2">
    <location>
        <begin position="426"/>
        <end position="435"/>
    </location>
</feature>
<dbReference type="Pfam" id="PF23374">
    <property type="entry name" value="Fn3_arc"/>
    <property type="match status" value="1"/>
</dbReference>
<feature type="domain" description="DUF7094" evidence="4">
    <location>
        <begin position="228"/>
        <end position="331"/>
    </location>
</feature>
<dbReference type="KEGG" id="haq:DU484_05070"/>
<dbReference type="InterPro" id="IPR056397">
    <property type="entry name" value="Fn3_arc"/>
</dbReference>
<accession>A0A345EAR5</accession>
<proteinExistence type="predicted"/>
<dbReference type="AlphaFoldDB" id="A0A345EAR5"/>
<evidence type="ECO:0000259" key="5">
    <source>
        <dbReference type="Pfam" id="PF23379"/>
    </source>
</evidence>
<evidence type="ECO:0000259" key="4">
    <source>
        <dbReference type="Pfam" id="PF23375"/>
    </source>
</evidence>
<dbReference type="EMBL" id="CP031148">
    <property type="protein sequence ID" value="AXG09287.1"/>
    <property type="molecule type" value="Genomic_DNA"/>
</dbReference>
<feature type="coiled-coil region" evidence="1">
    <location>
        <begin position="114"/>
        <end position="183"/>
    </location>
</feature>
<dbReference type="GeneID" id="37286326"/>
<keyword evidence="1" id="KW-0175">Coiled coil</keyword>
<dbReference type="InterPro" id="IPR055522">
    <property type="entry name" value="DUF7096"/>
</dbReference>
<feature type="region of interest" description="Disordered" evidence="2">
    <location>
        <begin position="413"/>
        <end position="457"/>
    </location>
</feature>
<feature type="domain" description="Fibronectin-III type-like" evidence="3">
    <location>
        <begin position="338"/>
        <end position="415"/>
    </location>
</feature>
<evidence type="ECO:0000259" key="3">
    <source>
        <dbReference type="Pfam" id="PF23374"/>
    </source>
</evidence>
<gene>
    <name evidence="6" type="ORF">DU484_05070</name>
</gene>
<dbReference type="RefSeq" id="WP_114605269.1">
    <property type="nucleotide sequence ID" value="NZ_CP031148.1"/>
</dbReference>
<reference evidence="6 7" key="1">
    <citation type="submission" date="2018-07" db="EMBL/GenBank/DDBJ databases">
        <title>Genome sequences of Haloplanus sp. CBA1112.</title>
        <authorList>
            <person name="Kim Y.B."/>
            <person name="Roh S.W."/>
        </authorList>
    </citation>
    <scope>NUCLEOTIDE SEQUENCE [LARGE SCALE GENOMIC DNA]</scope>
    <source>
        <strain evidence="6 7">CBA1112</strain>
    </source>
</reference>
<evidence type="ECO:0000256" key="2">
    <source>
        <dbReference type="SAM" id="MobiDB-lite"/>
    </source>
</evidence>
<protein>
    <submittedName>
        <fullName evidence="6">Uncharacterized protein</fullName>
    </submittedName>
</protein>